<dbReference type="GO" id="GO:0019888">
    <property type="term" value="F:protein phosphatase regulator activity"/>
    <property type="evidence" value="ECO:0007669"/>
    <property type="project" value="TreeGrafter"/>
</dbReference>
<evidence type="ECO:0000256" key="2">
    <source>
        <dbReference type="ARBA" id="ARBA00022837"/>
    </source>
</evidence>
<dbReference type="Pfam" id="PF13499">
    <property type="entry name" value="EF-hand_7"/>
    <property type="match status" value="1"/>
</dbReference>
<evidence type="ECO:0000256" key="3">
    <source>
        <dbReference type="SAM" id="MobiDB-lite"/>
    </source>
</evidence>
<dbReference type="FunFam" id="1.10.238.10:FF:000025">
    <property type="entry name" value="serine/threonine-protein phosphatase 2A regulatory subunit B'' subunit alpha"/>
    <property type="match status" value="1"/>
</dbReference>
<feature type="region of interest" description="Disordered" evidence="3">
    <location>
        <begin position="90"/>
        <end position="115"/>
    </location>
</feature>
<dbReference type="PANTHER" id="PTHR14095:SF0">
    <property type="entry name" value="MIP22305P"/>
    <property type="match status" value="1"/>
</dbReference>
<evidence type="ECO:0000313" key="5">
    <source>
        <dbReference type="EMBL" id="KJH41213.1"/>
    </source>
</evidence>
<dbReference type="InterPro" id="IPR002048">
    <property type="entry name" value="EF_hand_dom"/>
</dbReference>
<dbReference type="PANTHER" id="PTHR14095">
    <property type="entry name" value="PHOSPHATASE 2A REGULATORY SUBUNIT-RELATED"/>
    <property type="match status" value="1"/>
</dbReference>
<reference evidence="6" key="2">
    <citation type="journal article" date="2016" name="Sci. Rep.">
        <title>Dictyocaulus viviparus genome, variome and transcriptome elucidate lungworm biology and support future intervention.</title>
        <authorList>
            <person name="McNulty S.N."/>
            <person name="Strube C."/>
            <person name="Rosa B.A."/>
            <person name="Martin J.C."/>
            <person name="Tyagi R."/>
            <person name="Choi Y.J."/>
            <person name="Wang Q."/>
            <person name="Hallsworth Pepin K."/>
            <person name="Zhang X."/>
            <person name="Ozersky P."/>
            <person name="Wilson R.K."/>
            <person name="Sternberg P.W."/>
            <person name="Gasser R.B."/>
            <person name="Mitreva M."/>
        </authorList>
    </citation>
    <scope>NUCLEOTIDE SEQUENCE [LARGE SCALE GENOMIC DNA]</scope>
    <source>
        <strain evidence="6">HannoverDv2000</strain>
    </source>
</reference>
<keyword evidence="2" id="KW-0106">Calcium</keyword>
<dbReference type="GO" id="GO:0000159">
    <property type="term" value="C:protein phosphatase type 2A complex"/>
    <property type="evidence" value="ECO:0007669"/>
    <property type="project" value="TreeGrafter"/>
</dbReference>
<evidence type="ECO:0000259" key="4">
    <source>
        <dbReference type="PROSITE" id="PS50222"/>
    </source>
</evidence>
<dbReference type="CDD" id="cd21504">
    <property type="entry name" value="PPP2R3A_B-like"/>
    <property type="match status" value="1"/>
</dbReference>
<dbReference type="PROSITE" id="PS00018">
    <property type="entry name" value="EF_HAND_1"/>
    <property type="match status" value="1"/>
</dbReference>
<feature type="region of interest" description="Disordered" evidence="3">
    <location>
        <begin position="36"/>
        <end position="55"/>
    </location>
</feature>
<reference evidence="5 6" key="1">
    <citation type="submission" date="2013-11" db="EMBL/GenBank/DDBJ databases">
        <title>Draft genome of the bovine lungworm Dictyocaulus viviparus.</title>
        <authorList>
            <person name="Mitreva M."/>
        </authorList>
    </citation>
    <scope>NUCLEOTIDE SEQUENCE [LARGE SCALE GENOMIC DNA]</scope>
    <source>
        <strain evidence="5 6">HannoverDv2000</strain>
    </source>
</reference>
<gene>
    <name evidence="5" type="ORF">DICVIV_12814</name>
</gene>
<dbReference type="STRING" id="29172.A0A0D8X9H8"/>
<dbReference type="AlphaFoldDB" id="A0A0D8X9H8"/>
<dbReference type="Pfam" id="PF17958">
    <property type="entry name" value="EF-hand_13"/>
    <property type="match status" value="1"/>
</dbReference>
<dbReference type="Gene3D" id="1.10.238.220">
    <property type="match status" value="1"/>
</dbReference>
<dbReference type="SUPFAM" id="SSF47473">
    <property type="entry name" value="EF-hand"/>
    <property type="match status" value="1"/>
</dbReference>
<dbReference type="PROSITE" id="PS50222">
    <property type="entry name" value="EF_HAND_2"/>
    <property type="match status" value="1"/>
</dbReference>
<dbReference type="InterPro" id="IPR011992">
    <property type="entry name" value="EF-hand-dom_pair"/>
</dbReference>
<dbReference type="OrthoDB" id="5586at2759"/>
<proteinExistence type="predicted"/>
<organism evidence="5 6">
    <name type="scientific">Dictyocaulus viviparus</name>
    <name type="common">Bovine lungworm</name>
    <dbReference type="NCBI Taxonomy" id="29172"/>
    <lineage>
        <taxon>Eukaryota</taxon>
        <taxon>Metazoa</taxon>
        <taxon>Ecdysozoa</taxon>
        <taxon>Nematoda</taxon>
        <taxon>Chromadorea</taxon>
        <taxon>Rhabditida</taxon>
        <taxon>Rhabditina</taxon>
        <taxon>Rhabditomorpha</taxon>
        <taxon>Strongyloidea</taxon>
        <taxon>Metastrongylidae</taxon>
        <taxon>Dictyocaulus</taxon>
    </lineage>
</organism>
<dbReference type="EMBL" id="KN716878">
    <property type="protein sequence ID" value="KJH41213.1"/>
    <property type="molecule type" value="Genomic_DNA"/>
</dbReference>
<sequence>MSTRSSRRKHIASRQSHTRTLSRFLDTIVHKVFDSQRKTKDLTPQKQDVHDTHSIKFNRSVDTSPLIEEEGNISIKVNGGQVELSNLSIHESKKQQDQESSGTSDGSLNATHGTKNIEDSVSVVVHDKSAEIFRRPPPSLPRKEPLIIYPQFHFPQGVPVSTMENDSILRQVCRVYRELPHEQSRPASMLDFSVWWRAMTSVAHDEAARFIYTLSYGSRSYLVREDLYGMVMDIMHSHPGLEFCREAVDFHDKYCDVVIARIMWNLGCVWRGRITADSLRKSDFLEKVRQLQEDADINRCLRYFSYEHFYVIYCKFWELDTNHDQLVNKADMRRHKDGAITDIVIDRIFSNAVRNTRKETMNLVDFTNFLLAEEDKTHPTSLEYWFRILDEDGDGLISMYEMERFHQAVIAKLTDEGIESMSFKDVVCQMLDMICPVSSTSFRLSDLKKCPLSVRLLNSLVNWRKFYAQEVTEGSERVLDETGRELSDWERFCSEEYETMMENEEEVDGNFSVYLDDDEPNLSV</sequence>
<accession>A0A0D8X9H8</accession>
<dbReference type="Gene3D" id="1.10.238.10">
    <property type="entry name" value="EF-hand"/>
    <property type="match status" value="1"/>
</dbReference>
<dbReference type="GO" id="GO:0005509">
    <property type="term" value="F:calcium ion binding"/>
    <property type="evidence" value="ECO:0007669"/>
    <property type="project" value="InterPro"/>
</dbReference>
<name>A0A0D8X9H8_DICVI</name>
<protein>
    <recommendedName>
        <fullName evidence="4">EF-hand domain-containing protein</fullName>
    </recommendedName>
</protein>
<dbReference type="InterPro" id="IPR018247">
    <property type="entry name" value="EF_Hand_1_Ca_BS"/>
</dbReference>
<dbReference type="InterPro" id="IPR041534">
    <property type="entry name" value="EF-hand_13"/>
</dbReference>
<dbReference type="Proteomes" id="UP000053766">
    <property type="component" value="Unassembled WGS sequence"/>
</dbReference>
<feature type="compositionally biased region" description="Basic and acidic residues" evidence="3">
    <location>
        <begin position="36"/>
        <end position="54"/>
    </location>
</feature>
<evidence type="ECO:0000256" key="1">
    <source>
        <dbReference type="ARBA" id="ARBA00022723"/>
    </source>
</evidence>
<feature type="compositionally biased region" description="Polar residues" evidence="3">
    <location>
        <begin position="98"/>
        <end position="114"/>
    </location>
</feature>
<keyword evidence="1" id="KW-0479">Metal-binding</keyword>
<feature type="domain" description="EF-hand" evidence="4">
    <location>
        <begin position="377"/>
        <end position="412"/>
    </location>
</feature>
<keyword evidence="6" id="KW-1185">Reference proteome</keyword>
<evidence type="ECO:0000313" key="6">
    <source>
        <dbReference type="Proteomes" id="UP000053766"/>
    </source>
</evidence>